<dbReference type="CDD" id="cd16917">
    <property type="entry name" value="HATPase_UhpB-NarQ-NarX-like"/>
    <property type="match status" value="1"/>
</dbReference>
<evidence type="ECO:0000256" key="8">
    <source>
        <dbReference type="ARBA" id="ARBA00022679"/>
    </source>
</evidence>
<dbReference type="PANTHER" id="PTHR24421">
    <property type="entry name" value="NITRATE/NITRITE SENSOR PROTEIN NARX-RELATED"/>
    <property type="match status" value="1"/>
</dbReference>
<proteinExistence type="predicted"/>
<sequence>MNDSGSSYLYLLGLISTIVFLLLAVFIVSFALLFQRRKLQSLQEKNDLKAAYEQAILKSQVEVQNQTLQRIGRELHDNIGQILSVIKLHISIIEESTQSGELHEQASAVSNLIDQSVADIRALSKSLDGNFVQDFGLVQSITHELDRLQKTRRYETSLQVEGEAYSLGFQKEIVVFRVVQEVLNNAIKHSGANRISIILCYQTDQLQLSVQDNGKGFDFDEALHRELNGSGAGLRNMQDRIQLIGGVCTFRTAPGQGTSVDLQLPLHEQDSL</sequence>
<keyword evidence="16" id="KW-0472">Membrane</keyword>
<evidence type="ECO:0000256" key="1">
    <source>
        <dbReference type="ARBA" id="ARBA00000085"/>
    </source>
</evidence>
<keyword evidence="9" id="KW-0479">Metal-binding</keyword>
<reference evidence="19" key="1">
    <citation type="journal article" date="2019" name="Int. J. Syst. Evol. Microbiol.">
        <title>The Global Catalogue of Microorganisms (GCM) 10K type strain sequencing project: providing services to taxonomists for standard genome sequencing and annotation.</title>
        <authorList>
            <consortium name="The Broad Institute Genomics Platform"/>
            <consortium name="The Broad Institute Genome Sequencing Center for Infectious Disease"/>
            <person name="Wu L."/>
            <person name="Ma J."/>
        </authorList>
    </citation>
    <scope>NUCLEOTIDE SEQUENCE [LARGE SCALE GENOMIC DNA]</scope>
    <source>
        <strain evidence="19">JCM 17925</strain>
    </source>
</reference>
<keyword evidence="8" id="KW-0808">Transferase</keyword>
<dbReference type="EMBL" id="BAABHB010000010">
    <property type="protein sequence ID" value="GAA4412980.1"/>
    <property type="molecule type" value="Genomic_DNA"/>
</dbReference>
<dbReference type="InterPro" id="IPR050482">
    <property type="entry name" value="Sensor_HK_TwoCompSys"/>
</dbReference>
<dbReference type="Gene3D" id="3.30.565.10">
    <property type="entry name" value="Histidine kinase-like ATPase, C-terminal domain"/>
    <property type="match status" value="1"/>
</dbReference>
<evidence type="ECO:0000259" key="17">
    <source>
        <dbReference type="PROSITE" id="PS50109"/>
    </source>
</evidence>
<dbReference type="Proteomes" id="UP001500936">
    <property type="component" value="Unassembled WGS sequence"/>
</dbReference>
<keyword evidence="7" id="KW-0963">Cytoplasm</keyword>
<evidence type="ECO:0000256" key="10">
    <source>
        <dbReference type="ARBA" id="ARBA00022777"/>
    </source>
</evidence>
<protein>
    <recommendedName>
        <fullName evidence="5">Oxygen sensor histidine kinase NreB</fullName>
        <ecNumber evidence="4">2.7.13.3</ecNumber>
    </recommendedName>
    <alternativeName>
        <fullName evidence="15">Nitrogen regulation protein B</fullName>
    </alternativeName>
</protein>
<keyword evidence="12" id="KW-0902">Two-component regulatory system</keyword>
<accession>A0ABP8KRH9</accession>
<dbReference type="InterPro" id="IPR003594">
    <property type="entry name" value="HATPase_dom"/>
</dbReference>
<keyword evidence="16" id="KW-1133">Transmembrane helix</keyword>
<evidence type="ECO:0000313" key="19">
    <source>
        <dbReference type="Proteomes" id="UP001500936"/>
    </source>
</evidence>
<evidence type="ECO:0000256" key="6">
    <source>
        <dbReference type="ARBA" id="ARBA00022485"/>
    </source>
</evidence>
<evidence type="ECO:0000256" key="5">
    <source>
        <dbReference type="ARBA" id="ARBA00017322"/>
    </source>
</evidence>
<comment type="catalytic activity">
    <reaction evidence="1">
        <text>ATP + protein L-histidine = ADP + protein N-phospho-L-histidine.</text>
        <dbReference type="EC" id="2.7.13.3"/>
    </reaction>
</comment>
<dbReference type="SUPFAM" id="SSF55874">
    <property type="entry name" value="ATPase domain of HSP90 chaperone/DNA topoisomerase II/histidine kinase"/>
    <property type="match status" value="1"/>
</dbReference>
<dbReference type="Gene3D" id="1.20.5.1930">
    <property type="match status" value="1"/>
</dbReference>
<evidence type="ECO:0000256" key="9">
    <source>
        <dbReference type="ARBA" id="ARBA00022723"/>
    </source>
</evidence>
<evidence type="ECO:0000256" key="13">
    <source>
        <dbReference type="ARBA" id="ARBA00023014"/>
    </source>
</evidence>
<evidence type="ECO:0000256" key="2">
    <source>
        <dbReference type="ARBA" id="ARBA00001966"/>
    </source>
</evidence>
<dbReference type="InterPro" id="IPR005467">
    <property type="entry name" value="His_kinase_dom"/>
</dbReference>
<dbReference type="Pfam" id="PF07730">
    <property type="entry name" value="HisKA_3"/>
    <property type="match status" value="1"/>
</dbReference>
<keyword evidence="19" id="KW-1185">Reference proteome</keyword>
<dbReference type="PROSITE" id="PS50109">
    <property type="entry name" value="HIS_KIN"/>
    <property type="match status" value="1"/>
</dbReference>
<dbReference type="SMART" id="SM00387">
    <property type="entry name" value="HATPase_c"/>
    <property type="match status" value="1"/>
</dbReference>
<dbReference type="Pfam" id="PF02518">
    <property type="entry name" value="HATPase_c"/>
    <property type="match status" value="1"/>
</dbReference>
<evidence type="ECO:0000256" key="16">
    <source>
        <dbReference type="SAM" id="Phobius"/>
    </source>
</evidence>
<feature type="transmembrane region" description="Helical" evidence="16">
    <location>
        <begin position="12"/>
        <end position="34"/>
    </location>
</feature>
<evidence type="ECO:0000256" key="14">
    <source>
        <dbReference type="ARBA" id="ARBA00024827"/>
    </source>
</evidence>
<evidence type="ECO:0000256" key="15">
    <source>
        <dbReference type="ARBA" id="ARBA00030800"/>
    </source>
</evidence>
<dbReference type="PRINTS" id="PR00344">
    <property type="entry name" value="BCTRLSENSOR"/>
</dbReference>
<evidence type="ECO:0000256" key="4">
    <source>
        <dbReference type="ARBA" id="ARBA00012438"/>
    </source>
</evidence>
<evidence type="ECO:0000313" key="18">
    <source>
        <dbReference type="EMBL" id="GAA4412980.1"/>
    </source>
</evidence>
<dbReference type="EC" id="2.7.13.3" evidence="4"/>
<evidence type="ECO:0000256" key="7">
    <source>
        <dbReference type="ARBA" id="ARBA00022490"/>
    </source>
</evidence>
<keyword evidence="13" id="KW-0411">Iron-sulfur</keyword>
<comment type="caution">
    <text evidence="18">The sequence shown here is derived from an EMBL/GenBank/DDBJ whole genome shotgun (WGS) entry which is preliminary data.</text>
</comment>
<comment type="cofactor">
    <cofactor evidence="2">
        <name>[4Fe-4S] cluster</name>
        <dbReference type="ChEBI" id="CHEBI:49883"/>
    </cofactor>
</comment>
<keyword evidence="6" id="KW-0004">4Fe-4S</keyword>
<evidence type="ECO:0000256" key="12">
    <source>
        <dbReference type="ARBA" id="ARBA00023012"/>
    </source>
</evidence>
<keyword evidence="16" id="KW-0812">Transmembrane</keyword>
<organism evidence="18 19">
    <name type="scientific">Nibrella viscosa</name>
    <dbReference type="NCBI Taxonomy" id="1084524"/>
    <lineage>
        <taxon>Bacteria</taxon>
        <taxon>Pseudomonadati</taxon>
        <taxon>Bacteroidota</taxon>
        <taxon>Cytophagia</taxon>
        <taxon>Cytophagales</taxon>
        <taxon>Spirosomataceae</taxon>
        <taxon>Nibrella</taxon>
    </lineage>
</organism>
<gene>
    <name evidence="18" type="ORF">GCM10023187_40740</name>
</gene>
<keyword evidence="11" id="KW-0408">Iron</keyword>
<keyword evidence="10" id="KW-0418">Kinase</keyword>
<comment type="subcellular location">
    <subcellularLocation>
        <location evidence="3">Cytoplasm</location>
    </subcellularLocation>
</comment>
<comment type="function">
    <text evidence="14">Member of the two-component regulatory system NreB/NreC involved in the control of dissimilatory nitrate/nitrite reduction in response to oxygen. NreB functions as a direct oxygen sensor histidine kinase which is autophosphorylated, in the absence of oxygen, probably at the conserved histidine residue, and transfers its phosphate group probably to a conserved aspartate residue of NreC. NreB/NreC activates the expression of the nitrate (narGHJI) and nitrite (nir) reductase operons, as well as the putative nitrate transporter gene narT.</text>
</comment>
<dbReference type="InterPro" id="IPR004358">
    <property type="entry name" value="Sig_transdc_His_kin-like_C"/>
</dbReference>
<dbReference type="InterPro" id="IPR036890">
    <property type="entry name" value="HATPase_C_sf"/>
</dbReference>
<evidence type="ECO:0000256" key="3">
    <source>
        <dbReference type="ARBA" id="ARBA00004496"/>
    </source>
</evidence>
<dbReference type="RefSeq" id="WP_345269807.1">
    <property type="nucleotide sequence ID" value="NZ_BAABHB010000010.1"/>
</dbReference>
<evidence type="ECO:0000256" key="11">
    <source>
        <dbReference type="ARBA" id="ARBA00023004"/>
    </source>
</evidence>
<name>A0ABP8KRH9_9BACT</name>
<dbReference type="InterPro" id="IPR011712">
    <property type="entry name" value="Sig_transdc_His_kin_sub3_dim/P"/>
</dbReference>
<feature type="domain" description="Histidine kinase" evidence="17">
    <location>
        <begin position="70"/>
        <end position="268"/>
    </location>
</feature>